<gene>
    <name evidence="1" type="ORF">LC586_25920</name>
</gene>
<organism evidence="1 2">
    <name type="scientific">Nostoc favosum CHAB5714</name>
    <dbReference type="NCBI Taxonomy" id="2780399"/>
    <lineage>
        <taxon>Bacteria</taxon>
        <taxon>Bacillati</taxon>
        <taxon>Cyanobacteriota</taxon>
        <taxon>Cyanophyceae</taxon>
        <taxon>Nostocales</taxon>
        <taxon>Nostocaceae</taxon>
        <taxon>Nostoc</taxon>
        <taxon>Nostoc favosum</taxon>
    </lineage>
</organism>
<dbReference type="RefSeq" id="WP_229488084.1">
    <property type="nucleotide sequence ID" value="NZ_JAIVFQ010000052.1"/>
</dbReference>
<name>A0ABS8IFI3_9NOSO</name>
<evidence type="ECO:0000313" key="1">
    <source>
        <dbReference type="EMBL" id="MCC5602533.1"/>
    </source>
</evidence>
<reference evidence="1 2" key="1">
    <citation type="journal article" date="2021" name="Microorganisms">
        <title>Genome Evolution of Filamentous Cyanobacterium Nostoc Species: From Facultative Symbiosis to Free Living.</title>
        <authorList>
            <person name="Huo D."/>
            <person name="Li H."/>
            <person name="Cai F."/>
            <person name="Guo X."/>
            <person name="Qiao Z."/>
            <person name="Wang W."/>
            <person name="Yu G."/>
            <person name="Li R."/>
        </authorList>
    </citation>
    <scope>NUCLEOTIDE SEQUENCE [LARGE SCALE GENOMIC DNA]</scope>
    <source>
        <strain evidence="1 2">CHAB 5714</strain>
    </source>
</reference>
<accession>A0ABS8IFI3</accession>
<keyword evidence="2" id="KW-1185">Reference proteome</keyword>
<sequence>MRQADYNLSPSQFVDVSNKVVHRAIADILTDLAVARQEREWADKDLAEVLANLTF</sequence>
<dbReference type="Proteomes" id="UP001199525">
    <property type="component" value="Unassembled WGS sequence"/>
</dbReference>
<dbReference type="EMBL" id="JAIVFQ010000052">
    <property type="protein sequence ID" value="MCC5602533.1"/>
    <property type="molecule type" value="Genomic_DNA"/>
</dbReference>
<comment type="caution">
    <text evidence="1">The sequence shown here is derived from an EMBL/GenBank/DDBJ whole genome shotgun (WGS) entry which is preliminary data.</text>
</comment>
<proteinExistence type="predicted"/>
<evidence type="ECO:0000313" key="2">
    <source>
        <dbReference type="Proteomes" id="UP001199525"/>
    </source>
</evidence>
<protein>
    <submittedName>
        <fullName evidence="1">Uncharacterized protein</fullName>
    </submittedName>
</protein>